<protein>
    <submittedName>
        <fullName evidence="1">Uncharacterized protein</fullName>
    </submittedName>
</protein>
<keyword evidence="2" id="KW-1185">Reference proteome</keyword>
<dbReference type="EMBL" id="AAWS01000008">
    <property type="protein sequence ID" value="EAY30006.1"/>
    <property type="molecule type" value="Genomic_DNA"/>
</dbReference>
<dbReference type="Proteomes" id="UP000004095">
    <property type="component" value="Unassembled WGS sequence"/>
</dbReference>
<gene>
    <name evidence="1" type="ORF">M23134_05339</name>
</gene>
<dbReference type="RefSeq" id="WP_002695517.1">
    <property type="nucleotide sequence ID" value="NZ_AAWS01000008.1"/>
</dbReference>
<evidence type="ECO:0000313" key="2">
    <source>
        <dbReference type="Proteomes" id="UP000004095"/>
    </source>
</evidence>
<dbReference type="AlphaFoldDB" id="A1ZHJ9"/>
<organism evidence="1 2">
    <name type="scientific">Microscilla marina ATCC 23134</name>
    <dbReference type="NCBI Taxonomy" id="313606"/>
    <lineage>
        <taxon>Bacteria</taxon>
        <taxon>Pseudomonadati</taxon>
        <taxon>Bacteroidota</taxon>
        <taxon>Cytophagia</taxon>
        <taxon>Cytophagales</taxon>
        <taxon>Microscillaceae</taxon>
        <taxon>Microscilla</taxon>
    </lineage>
</organism>
<reference evidence="1 2" key="1">
    <citation type="submission" date="2007-01" db="EMBL/GenBank/DDBJ databases">
        <authorList>
            <person name="Haygood M."/>
            <person name="Podell S."/>
            <person name="Anderson C."/>
            <person name="Hopkinson B."/>
            <person name="Roe K."/>
            <person name="Barbeau K."/>
            <person name="Gaasterland T."/>
            <person name="Ferriera S."/>
            <person name="Johnson J."/>
            <person name="Kravitz S."/>
            <person name="Beeson K."/>
            <person name="Sutton G."/>
            <person name="Rogers Y.-H."/>
            <person name="Friedman R."/>
            <person name="Frazier M."/>
            <person name="Venter J.C."/>
        </authorList>
    </citation>
    <scope>NUCLEOTIDE SEQUENCE [LARGE SCALE GENOMIC DNA]</scope>
    <source>
        <strain evidence="1 2">ATCC 23134</strain>
    </source>
</reference>
<accession>A1ZHJ9</accession>
<comment type="caution">
    <text evidence="1">The sequence shown here is derived from an EMBL/GenBank/DDBJ whole genome shotgun (WGS) entry which is preliminary data.</text>
</comment>
<evidence type="ECO:0000313" key="1">
    <source>
        <dbReference type="EMBL" id="EAY30006.1"/>
    </source>
</evidence>
<name>A1ZHJ9_MICM2</name>
<sequence>MSNLSETCKARGFDRAWRHCPRRKYGFSGVYSPKDPFIRKPWTGIVTCFIIFENKARALLAPLPIPHNFTNLGLPAAQNYMLCKP</sequence>
<proteinExistence type="predicted"/>